<keyword evidence="3" id="KW-1185">Reference proteome</keyword>
<evidence type="ECO:0000259" key="1">
    <source>
        <dbReference type="Pfam" id="PF00735"/>
    </source>
</evidence>
<dbReference type="GO" id="GO:0005525">
    <property type="term" value="F:GTP binding"/>
    <property type="evidence" value="ECO:0007669"/>
    <property type="project" value="InterPro"/>
</dbReference>
<accession>A0A6G1QHP4</accession>
<evidence type="ECO:0000313" key="2">
    <source>
        <dbReference type="EMBL" id="KAF3701616.1"/>
    </source>
</evidence>
<organism evidence="2 3">
    <name type="scientific">Channa argus</name>
    <name type="common">Northern snakehead</name>
    <name type="synonym">Ophicephalus argus</name>
    <dbReference type="NCBI Taxonomy" id="215402"/>
    <lineage>
        <taxon>Eukaryota</taxon>
        <taxon>Metazoa</taxon>
        <taxon>Chordata</taxon>
        <taxon>Craniata</taxon>
        <taxon>Vertebrata</taxon>
        <taxon>Euteleostomi</taxon>
        <taxon>Actinopterygii</taxon>
        <taxon>Neopterygii</taxon>
        <taxon>Teleostei</taxon>
        <taxon>Neoteleostei</taxon>
        <taxon>Acanthomorphata</taxon>
        <taxon>Anabantaria</taxon>
        <taxon>Anabantiformes</taxon>
        <taxon>Channoidei</taxon>
        <taxon>Channidae</taxon>
        <taxon>Channa</taxon>
    </lineage>
</organism>
<dbReference type="Gene3D" id="3.40.50.300">
    <property type="entry name" value="P-loop containing nucleotide triphosphate hydrolases"/>
    <property type="match status" value="1"/>
</dbReference>
<reference evidence="3" key="2">
    <citation type="submission" date="2019-02" db="EMBL/GenBank/DDBJ databases">
        <title>Opniocepnalus argus Var Kimnra genome.</title>
        <authorList>
            <person name="Zhou C."/>
            <person name="Xiao S."/>
        </authorList>
    </citation>
    <scope>NUCLEOTIDE SEQUENCE [LARGE SCALE GENOMIC DNA]</scope>
</reference>
<dbReference type="PANTHER" id="PTHR32046">
    <property type="entry name" value="G DOMAIN-CONTAINING PROTEIN"/>
    <property type="match status" value="1"/>
</dbReference>
<name>A0A6G1QHP4_CHAAH</name>
<dbReference type="InterPro" id="IPR025662">
    <property type="entry name" value="Sigma_54_int_dom_ATP-bd_1"/>
</dbReference>
<proteinExistence type="predicted"/>
<dbReference type="AlphaFoldDB" id="A0A6G1QHP4"/>
<feature type="domain" description="Septin-type G" evidence="1">
    <location>
        <begin position="88"/>
        <end position="168"/>
    </location>
</feature>
<gene>
    <name evidence="2" type="ORF">EXN66_Car017304</name>
</gene>
<dbReference type="InterPro" id="IPR030379">
    <property type="entry name" value="G_SEPTIN_dom"/>
</dbReference>
<dbReference type="Proteomes" id="UP000503349">
    <property type="component" value="Chromosome 17"/>
</dbReference>
<evidence type="ECO:0000313" key="3">
    <source>
        <dbReference type="Proteomes" id="UP000503349"/>
    </source>
</evidence>
<dbReference type="Pfam" id="PF00735">
    <property type="entry name" value="Septin"/>
    <property type="match status" value="1"/>
</dbReference>
<dbReference type="InterPro" id="IPR027417">
    <property type="entry name" value="P-loop_NTPase"/>
</dbReference>
<dbReference type="SUPFAM" id="SSF52540">
    <property type="entry name" value="P-loop containing nucleoside triphosphate hydrolases"/>
    <property type="match status" value="1"/>
</dbReference>
<dbReference type="PROSITE" id="PS00675">
    <property type="entry name" value="SIGMA54_INTERACT_1"/>
    <property type="match status" value="1"/>
</dbReference>
<dbReference type="PANTHER" id="PTHR32046:SF11">
    <property type="entry name" value="IMMUNE-ASSOCIATED NUCLEOTIDE-BINDING PROTEIN 10-LIKE"/>
    <property type="match status" value="1"/>
</dbReference>
<sequence length="273" mass="30706">MCKKQQVNSAVRHKVRHLLSCYPYFVELSVPGITMEKSNTTKYGKIISKSSLLTSGSPAVYQLRPNKETFESLTRLTVGEKNLKNKNKTILLVGETGTGKSTLINTLVNYTMGVKFEDNIWFEIVESERRSQSESQTSDVVVYEIFGFDDKTVPFSLTIIDTPGYGDTRGIDLDVIVSQRLFDLFRSENGVREVDAVGLVMKASENRVSDRLRYIFDSVMSLFGKDLEKNIVALITHSDGATPINVLKALDASKKRPGEENHCPHHTLRWSFS</sequence>
<dbReference type="EMBL" id="CM015728">
    <property type="protein sequence ID" value="KAF3701616.1"/>
    <property type="molecule type" value="Genomic_DNA"/>
</dbReference>
<protein>
    <submittedName>
        <fullName evidence="2">GTP-binding protein A</fullName>
    </submittedName>
</protein>
<reference evidence="2 3" key="1">
    <citation type="submission" date="2019-02" db="EMBL/GenBank/DDBJ databases">
        <title>Opniocepnalus argus genome.</title>
        <authorList>
            <person name="Zhou C."/>
            <person name="Xiao S."/>
        </authorList>
    </citation>
    <scope>NUCLEOTIDE SEQUENCE [LARGE SCALE GENOMIC DNA]</scope>
    <source>
        <strain evidence="2">OARG1902GOOAL</strain>
        <tissue evidence="2">Muscle</tissue>
    </source>
</reference>